<dbReference type="InterPro" id="IPR038563">
    <property type="entry name" value="Endonuclease_7_sf"/>
</dbReference>
<keyword evidence="1" id="KW-0540">Nuclease</keyword>
<reference evidence="1 2" key="1">
    <citation type="submission" date="2018-01" db="EMBL/GenBank/DDBJ databases">
        <authorList>
            <person name="Brammer T.X."/>
            <person name="Firkus N.C."/>
            <person name="Haglund K.L."/>
            <person name="Heubel C."/>
            <person name="Johnson K."/>
            <person name="Lowery J.D."/>
            <person name="Neidermyer S.M."/>
            <person name="Richards M.A."/>
            <person name="Urick M.N."/>
            <person name="Bonilla J.A."/>
            <person name="Klyczek K."/>
            <person name="Garlena R.A."/>
            <person name="Russell D.A."/>
            <person name="Pope W.H."/>
            <person name="Jacobs-Sera D."/>
            <person name="Hendrix R.W."/>
            <person name="Hatfull G.F."/>
        </authorList>
    </citation>
    <scope>NUCLEOTIDE SEQUENCE [LARGE SCALE GENOMIC DNA]</scope>
</reference>
<dbReference type="SUPFAM" id="SSF54060">
    <property type="entry name" value="His-Me finger endonucleases"/>
    <property type="match status" value="1"/>
</dbReference>
<accession>A0A2K9VED2</accession>
<sequence>MGRRPVMFDDDGLKPCSSCKERLPRESFDRNRRMASGYASQCKTCFRNKGYTDEASRSEYRFQRKYGISMQEYDRMFDDQCGRCKLCGQSPEGSRYSKLYIDHNHQTGKVRGLLCIECNFGLGKFKDNAELLDRASDYVRQDGDVTLPADL</sequence>
<keyword evidence="1" id="KW-0378">Hydrolase</keyword>
<proteinExistence type="predicted"/>
<keyword evidence="1" id="KW-0255">Endonuclease</keyword>
<dbReference type="EMBL" id="MG770214">
    <property type="protein sequence ID" value="AUV60620.1"/>
    <property type="molecule type" value="Genomic_DNA"/>
</dbReference>
<keyword evidence="2" id="KW-1185">Reference proteome</keyword>
<dbReference type="InterPro" id="IPR004211">
    <property type="entry name" value="Endonuclease_7"/>
</dbReference>
<organism evidence="1 2">
    <name type="scientific">Gordonia phage SteveFrench</name>
    <dbReference type="NCBI Taxonomy" id="2079281"/>
    <lineage>
        <taxon>Viruses</taxon>
        <taxon>Duplodnaviria</taxon>
        <taxon>Heunggongvirae</taxon>
        <taxon>Uroviricota</taxon>
        <taxon>Caudoviricetes</taxon>
        <taxon>Montyvirus</taxon>
        <taxon>Montyvirus stevefrench</taxon>
    </lineage>
</organism>
<dbReference type="Proteomes" id="UP000241128">
    <property type="component" value="Segment"/>
</dbReference>
<evidence type="ECO:0000313" key="1">
    <source>
        <dbReference type="EMBL" id="AUV60620.1"/>
    </source>
</evidence>
<name>A0A2K9VED2_9CAUD</name>
<dbReference type="Pfam" id="PF02945">
    <property type="entry name" value="Endonuclease_7"/>
    <property type="match status" value="1"/>
</dbReference>
<dbReference type="GO" id="GO:0004519">
    <property type="term" value="F:endonuclease activity"/>
    <property type="evidence" value="ECO:0007669"/>
    <property type="project" value="UniProtKB-KW"/>
</dbReference>
<protein>
    <submittedName>
        <fullName evidence="1">HNH endonuclease</fullName>
    </submittedName>
</protein>
<evidence type="ECO:0000313" key="2">
    <source>
        <dbReference type="Proteomes" id="UP000241128"/>
    </source>
</evidence>
<dbReference type="Gene3D" id="3.40.1800.10">
    <property type="entry name" value="His-Me finger endonucleases"/>
    <property type="match status" value="1"/>
</dbReference>
<dbReference type="InterPro" id="IPR044925">
    <property type="entry name" value="His-Me_finger_sf"/>
</dbReference>
<gene>
    <name evidence="1" type="ORF">SEA_STEVEFRENCH_16</name>
</gene>